<dbReference type="InterPro" id="IPR001754">
    <property type="entry name" value="OMPdeCOase_dom"/>
</dbReference>
<feature type="binding site" evidence="9 11">
    <location>
        <position position="45"/>
    </location>
    <ligand>
        <name>substrate</name>
    </ligand>
</feature>
<feature type="binding site" evidence="9 11">
    <location>
        <position position="23"/>
    </location>
    <ligand>
        <name>substrate</name>
    </ligand>
</feature>
<dbReference type="AlphaFoldDB" id="A0A2N9X6Y5"/>
<dbReference type="PROSITE" id="PS00156">
    <property type="entry name" value="OMPDECASE"/>
    <property type="match status" value="1"/>
</dbReference>
<dbReference type="InterPro" id="IPR014732">
    <property type="entry name" value="OMPdecase"/>
</dbReference>
<dbReference type="UniPathway" id="UPA00070">
    <property type="reaction ID" value="UER00120"/>
</dbReference>
<protein>
    <recommendedName>
        <fullName evidence="9">Orotidine 5'-phosphate decarboxylase</fullName>
        <ecNumber evidence="9">4.1.1.23</ecNumber>
    </recommendedName>
    <alternativeName>
        <fullName evidence="9">OMP decarboxylase</fullName>
        <shortName evidence="9">OMPDCase</shortName>
        <shortName evidence="9">OMPdecase</shortName>
    </alternativeName>
</protein>
<feature type="binding site" evidence="9 11">
    <location>
        <position position="221"/>
    </location>
    <ligand>
        <name>substrate</name>
    </ligand>
</feature>
<organism evidence="14 15">
    <name type="scientific">Snodgrassella alvi</name>
    <dbReference type="NCBI Taxonomy" id="1196083"/>
    <lineage>
        <taxon>Bacteria</taxon>
        <taxon>Pseudomonadati</taxon>
        <taxon>Pseudomonadota</taxon>
        <taxon>Betaproteobacteria</taxon>
        <taxon>Neisseriales</taxon>
        <taxon>Neisseriaceae</taxon>
        <taxon>Snodgrassella</taxon>
    </lineage>
</organism>
<feature type="active site" description="For OMPdecase activity" evidence="10">
    <location>
        <position position="74"/>
    </location>
</feature>
<dbReference type="EC" id="4.1.1.23" evidence="9"/>
<dbReference type="FunFam" id="3.20.20.70:FF:000015">
    <property type="entry name" value="Orotidine 5'-phosphate decarboxylase"/>
    <property type="match status" value="1"/>
</dbReference>
<dbReference type="InterPro" id="IPR011060">
    <property type="entry name" value="RibuloseP-bd_barrel"/>
</dbReference>
<evidence type="ECO:0000256" key="12">
    <source>
        <dbReference type="RuleBase" id="RU000512"/>
    </source>
</evidence>
<evidence type="ECO:0000256" key="10">
    <source>
        <dbReference type="PIRSR" id="PIRSR614732-1"/>
    </source>
</evidence>
<dbReference type="InterPro" id="IPR013785">
    <property type="entry name" value="Aldolase_TIM"/>
</dbReference>
<feature type="binding site" evidence="9 11">
    <location>
        <position position="222"/>
    </location>
    <ligand>
        <name>substrate</name>
    </ligand>
</feature>
<dbReference type="Gene3D" id="3.20.20.70">
    <property type="entry name" value="Aldolase class I"/>
    <property type="match status" value="1"/>
</dbReference>
<comment type="subunit">
    <text evidence="3 9">Homodimer.</text>
</comment>
<gene>
    <name evidence="9" type="primary">pyrF</name>
    <name evidence="14" type="ORF">BHC54_05540</name>
</gene>
<reference evidence="14" key="1">
    <citation type="journal article" date="2017" name="MBio">
        <title>Type VI secretion-mediated competition in the bee gut microbiome.</title>
        <authorList>
            <person name="Steele M.I."/>
            <person name="Kwong W.K."/>
            <person name="Powell J.E."/>
            <person name="Whiteley M."/>
            <person name="Moran N.A."/>
        </authorList>
    </citation>
    <scope>NUCLEOTIDE SEQUENCE [LARGE SCALE GENOMIC DNA]</scope>
    <source>
        <strain evidence="14">WkB273</strain>
    </source>
</reference>
<evidence type="ECO:0000256" key="1">
    <source>
        <dbReference type="ARBA" id="ARBA00002356"/>
    </source>
</evidence>
<dbReference type="Proteomes" id="UP000230202">
    <property type="component" value="Unassembled WGS sequence"/>
</dbReference>
<feature type="active site" description="For OMPdecase activity" evidence="10">
    <location>
        <position position="77"/>
    </location>
</feature>
<dbReference type="RefSeq" id="WP_100152082.1">
    <property type="nucleotide sequence ID" value="NZ_MEIL01000027.1"/>
</dbReference>
<comment type="pathway">
    <text evidence="2 9 12">Pyrimidine metabolism; UMP biosynthesis via de novo pathway; UMP from orotate: step 2/2.</text>
</comment>
<comment type="function">
    <text evidence="1 9">Catalyzes the decarboxylation of orotidine 5'-monophosphate (OMP) to uridine 5'-monophosphate (UMP).</text>
</comment>
<feature type="active site" description="Proton donor" evidence="9">
    <location>
        <position position="74"/>
    </location>
</feature>
<feature type="binding site" evidence="9">
    <location>
        <begin position="72"/>
        <end position="81"/>
    </location>
    <ligand>
        <name>substrate</name>
    </ligand>
</feature>
<dbReference type="InterPro" id="IPR047596">
    <property type="entry name" value="OMPdecase_bac"/>
</dbReference>
<dbReference type="PANTHER" id="PTHR32119:SF2">
    <property type="entry name" value="OROTIDINE 5'-PHOSPHATE DECARBOXYLASE"/>
    <property type="match status" value="1"/>
</dbReference>
<evidence type="ECO:0000256" key="3">
    <source>
        <dbReference type="ARBA" id="ARBA00011738"/>
    </source>
</evidence>
<dbReference type="NCBIfam" id="TIGR01740">
    <property type="entry name" value="pyrF"/>
    <property type="match status" value="1"/>
</dbReference>
<dbReference type="GO" id="GO:0004590">
    <property type="term" value="F:orotidine-5'-phosphate decarboxylase activity"/>
    <property type="evidence" value="ECO:0007669"/>
    <property type="project" value="UniProtKB-UniRule"/>
</dbReference>
<keyword evidence="6 9" id="KW-0456">Lyase</keyword>
<dbReference type="NCBIfam" id="NF001273">
    <property type="entry name" value="PRK00230.1"/>
    <property type="match status" value="1"/>
</dbReference>
<keyword evidence="15" id="KW-1185">Reference proteome</keyword>
<dbReference type="PANTHER" id="PTHR32119">
    <property type="entry name" value="OROTIDINE 5'-PHOSPHATE DECARBOXYLASE"/>
    <property type="match status" value="1"/>
</dbReference>
<dbReference type="GO" id="GO:0044205">
    <property type="term" value="P:'de novo' UMP biosynthetic process"/>
    <property type="evidence" value="ECO:0007669"/>
    <property type="project" value="UniProtKB-UniRule"/>
</dbReference>
<dbReference type="SMART" id="SM00934">
    <property type="entry name" value="OMPdecase"/>
    <property type="match status" value="1"/>
</dbReference>
<evidence type="ECO:0000313" key="14">
    <source>
        <dbReference type="EMBL" id="PIT39399.1"/>
    </source>
</evidence>
<dbReference type="InterPro" id="IPR018089">
    <property type="entry name" value="OMPdecase_AS"/>
</dbReference>
<evidence type="ECO:0000256" key="11">
    <source>
        <dbReference type="PIRSR" id="PIRSR614732-2"/>
    </source>
</evidence>
<dbReference type="EMBL" id="MEIL01000027">
    <property type="protein sequence ID" value="PIT39399.1"/>
    <property type="molecule type" value="Genomic_DNA"/>
</dbReference>
<comment type="catalytic activity">
    <reaction evidence="7 9 12">
        <text>orotidine 5'-phosphate + H(+) = UMP + CO2</text>
        <dbReference type="Rhea" id="RHEA:11596"/>
        <dbReference type="ChEBI" id="CHEBI:15378"/>
        <dbReference type="ChEBI" id="CHEBI:16526"/>
        <dbReference type="ChEBI" id="CHEBI:57538"/>
        <dbReference type="ChEBI" id="CHEBI:57865"/>
        <dbReference type="EC" id="4.1.1.23"/>
    </reaction>
</comment>
<proteinExistence type="inferred from homology"/>
<dbReference type="CDD" id="cd04725">
    <property type="entry name" value="OMP_decarboxylase_like"/>
    <property type="match status" value="1"/>
</dbReference>
<feature type="domain" description="Orotidine 5'-phosphate decarboxylase" evidence="13">
    <location>
        <begin position="17"/>
        <end position="237"/>
    </location>
</feature>
<feature type="active site" description="For OMPdecase activity" evidence="10">
    <location>
        <position position="72"/>
    </location>
</feature>
<evidence type="ECO:0000256" key="5">
    <source>
        <dbReference type="ARBA" id="ARBA00022975"/>
    </source>
</evidence>
<accession>A0A2N9X6Y5</accession>
<evidence type="ECO:0000256" key="8">
    <source>
        <dbReference type="ARBA" id="ARBA00061012"/>
    </source>
</evidence>
<dbReference type="GO" id="GO:0005829">
    <property type="term" value="C:cytosol"/>
    <property type="evidence" value="ECO:0007669"/>
    <property type="project" value="TreeGrafter"/>
</dbReference>
<evidence type="ECO:0000256" key="9">
    <source>
        <dbReference type="HAMAP-Rule" id="MF_01200"/>
    </source>
</evidence>
<comment type="similarity">
    <text evidence="8 9">Belongs to the OMP decarboxylase family. Type 1 subfamily.</text>
</comment>
<name>A0A2N9X6Y5_9NEIS</name>
<feature type="binding site" evidence="9 11">
    <location>
        <position position="131"/>
    </location>
    <ligand>
        <name>substrate</name>
    </ligand>
</feature>
<evidence type="ECO:0000256" key="2">
    <source>
        <dbReference type="ARBA" id="ARBA00004861"/>
    </source>
</evidence>
<dbReference type="SUPFAM" id="SSF51366">
    <property type="entry name" value="Ribulose-phoshate binding barrel"/>
    <property type="match status" value="1"/>
</dbReference>
<keyword evidence="4 9" id="KW-0210">Decarboxylase</keyword>
<evidence type="ECO:0000259" key="13">
    <source>
        <dbReference type="SMART" id="SM00934"/>
    </source>
</evidence>
<dbReference type="HAMAP" id="MF_01200_B">
    <property type="entry name" value="OMPdecase_type1_B"/>
    <property type="match status" value="1"/>
</dbReference>
<comment type="caution">
    <text evidence="14">The sequence shown here is derived from an EMBL/GenBank/DDBJ whole genome shotgun (WGS) entry which is preliminary data.</text>
</comment>
<keyword evidence="5 9" id="KW-0665">Pyrimidine biosynthesis</keyword>
<evidence type="ECO:0000256" key="4">
    <source>
        <dbReference type="ARBA" id="ARBA00022793"/>
    </source>
</evidence>
<evidence type="ECO:0000256" key="6">
    <source>
        <dbReference type="ARBA" id="ARBA00023239"/>
    </source>
</evidence>
<dbReference type="Pfam" id="PF00215">
    <property type="entry name" value="OMPdecase"/>
    <property type="match status" value="1"/>
</dbReference>
<feature type="binding site" evidence="9 11">
    <location>
        <position position="192"/>
    </location>
    <ligand>
        <name>substrate</name>
    </ligand>
</feature>
<sequence>MNPLMLDTTLINQPAKPVIVALDFASAEKTLDFVQQLEPNLCQLKIGKELFTATGRYLVEQLVLQGYRIFLDLKYHDIPNTVASACKVAADMGVWMVDMHASGGRRMMEAAAEAVSNYSQPPLLIAVTVLTSMTQSELAETGMNLPIDEAVVRLAELSRQAGMNGVVCSAQEATLLRQQLGHEFLLVTPGIRLSTDIKDDQRRIMTPKAALAAGSSYLVMGRPITQSEYPSALLQQINQGLI</sequence>
<feature type="binding site" evidence="9 11">
    <location>
        <position position="201"/>
    </location>
    <ligand>
        <name>substrate</name>
    </ligand>
</feature>
<dbReference type="GO" id="GO:0006207">
    <property type="term" value="P:'de novo' pyrimidine nucleobase biosynthetic process"/>
    <property type="evidence" value="ECO:0007669"/>
    <property type="project" value="InterPro"/>
</dbReference>
<evidence type="ECO:0000313" key="15">
    <source>
        <dbReference type="Proteomes" id="UP000230202"/>
    </source>
</evidence>
<evidence type="ECO:0000256" key="7">
    <source>
        <dbReference type="ARBA" id="ARBA00049157"/>
    </source>
</evidence>